<evidence type="ECO:0000256" key="7">
    <source>
        <dbReference type="ARBA" id="ARBA00022722"/>
    </source>
</evidence>
<dbReference type="PROSITE" id="PS00447">
    <property type="entry name" value="DNA_POLYMERASE_A"/>
    <property type="match status" value="1"/>
</dbReference>
<dbReference type="InterPro" id="IPR008918">
    <property type="entry name" value="HhH2"/>
</dbReference>
<dbReference type="InterPro" id="IPR036279">
    <property type="entry name" value="5-3_exonuclease_C_sf"/>
</dbReference>
<keyword evidence="9 16" id="KW-0378">Hydrolase</keyword>
<comment type="catalytic activity">
    <reaction evidence="14 16">
        <text>DNA(n) + a 2'-deoxyribonucleoside 5'-triphosphate = DNA(n+1) + diphosphate</text>
        <dbReference type="Rhea" id="RHEA:22508"/>
        <dbReference type="Rhea" id="RHEA-COMP:17339"/>
        <dbReference type="Rhea" id="RHEA-COMP:17340"/>
        <dbReference type="ChEBI" id="CHEBI:33019"/>
        <dbReference type="ChEBI" id="CHEBI:61560"/>
        <dbReference type="ChEBI" id="CHEBI:173112"/>
        <dbReference type="EC" id="2.7.7.7"/>
    </reaction>
</comment>
<evidence type="ECO:0000256" key="3">
    <source>
        <dbReference type="ARBA" id="ARBA00020311"/>
    </source>
</evidence>
<evidence type="ECO:0000256" key="6">
    <source>
        <dbReference type="ARBA" id="ARBA00022705"/>
    </source>
</evidence>
<dbReference type="EC" id="2.7.7.7" evidence="2 15"/>
<dbReference type="SUPFAM" id="SSF88723">
    <property type="entry name" value="PIN domain-like"/>
    <property type="match status" value="1"/>
</dbReference>
<dbReference type="Gene3D" id="3.30.420.10">
    <property type="entry name" value="Ribonuclease H-like superfamily/Ribonuclease H"/>
    <property type="match status" value="1"/>
</dbReference>
<dbReference type="FunFam" id="1.10.150.20:FF:000002">
    <property type="entry name" value="DNA polymerase I"/>
    <property type="match status" value="1"/>
</dbReference>
<dbReference type="NCBIfam" id="TIGR00593">
    <property type="entry name" value="pola"/>
    <property type="match status" value="1"/>
</dbReference>
<evidence type="ECO:0000256" key="2">
    <source>
        <dbReference type="ARBA" id="ARBA00012417"/>
    </source>
</evidence>
<evidence type="ECO:0000256" key="4">
    <source>
        <dbReference type="ARBA" id="ARBA00022679"/>
    </source>
</evidence>
<feature type="region of interest" description="Disordered" evidence="17">
    <location>
        <begin position="295"/>
        <end position="318"/>
    </location>
</feature>
<evidence type="ECO:0000256" key="1">
    <source>
        <dbReference type="ARBA" id="ARBA00007705"/>
    </source>
</evidence>
<dbReference type="GO" id="GO:0008409">
    <property type="term" value="F:5'-3' exonuclease activity"/>
    <property type="evidence" value="ECO:0007669"/>
    <property type="project" value="UniProtKB-UniRule"/>
</dbReference>
<dbReference type="InterPro" id="IPR019760">
    <property type="entry name" value="DNA-dir_DNA_pol_A_CS"/>
</dbReference>
<feature type="domain" description="DNA-directed DNA polymerase family A palm" evidence="20">
    <location>
        <begin position="685"/>
        <end position="893"/>
    </location>
</feature>
<dbReference type="InterPro" id="IPR012337">
    <property type="entry name" value="RNaseH-like_sf"/>
</dbReference>
<dbReference type="SMART" id="SM00475">
    <property type="entry name" value="53EXOc"/>
    <property type="match status" value="1"/>
</dbReference>
<dbReference type="InterPro" id="IPR018320">
    <property type="entry name" value="DNA_polymerase_1"/>
</dbReference>
<dbReference type="GO" id="GO:0003887">
    <property type="term" value="F:DNA-directed DNA polymerase activity"/>
    <property type="evidence" value="ECO:0007669"/>
    <property type="project" value="UniProtKB-UniRule"/>
</dbReference>
<evidence type="ECO:0000256" key="10">
    <source>
        <dbReference type="ARBA" id="ARBA00022839"/>
    </source>
</evidence>
<dbReference type="SMART" id="SM00482">
    <property type="entry name" value="POLAc"/>
    <property type="match status" value="1"/>
</dbReference>
<dbReference type="SMART" id="SM00474">
    <property type="entry name" value="35EXOc"/>
    <property type="match status" value="1"/>
</dbReference>
<keyword evidence="8 16" id="KW-0227">DNA damage</keyword>
<feature type="domain" description="3'-5' exonuclease" evidence="18">
    <location>
        <begin position="331"/>
        <end position="517"/>
    </location>
</feature>
<keyword evidence="11 16" id="KW-0239">DNA-directed DNA polymerase</keyword>
<comment type="similarity">
    <text evidence="1 16">Belongs to the DNA polymerase type-A family.</text>
</comment>
<dbReference type="AlphaFoldDB" id="A0A2M8PFU6"/>
<dbReference type="SUPFAM" id="SSF53098">
    <property type="entry name" value="Ribonuclease H-like"/>
    <property type="match status" value="1"/>
</dbReference>
<dbReference type="SMART" id="SM00279">
    <property type="entry name" value="HhH2"/>
    <property type="match status" value="1"/>
</dbReference>
<evidence type="ECO:0000313" key="21">
    <source>
        <dbReference type="EMBL" id="PJF36391.1"/>
    </source>
</evidence>
<evidence type="ECO:0000256" key="14">
    <source>
        <dbReference type="ARBA" id="ARBA00049244"/>
    </source>
</evidence>
<reference evidence="21 22" key="1">
    <citation type="submission" date="2017-11" db="EMBL/GenBank/DDBJ databases">
        <title>Evolution of Phototrophy in the Chloroflexi Phylum Driven by Horizontal Gene Transfer.</title>
        <authorList>
            <person name="Ward L.M."/>
            <person name="Hemp J."/>
            <person name="Shih P.M."/>
            <person name="Mcglynn S.E."/>
            <person name="Fischer W."/>
        </authorList>
    </citation>
    <scope>NUCLEOTIDE SEQUENCE [LARGE SCALE GENOMIC DNA]</scope>
    <source>
        <strain evidence="21">JP3_13</strain>
    </source>
</reference>
<dbReference type="GO" id="GO:0006261">
    <property type="term" value="P:DNA-templated DNA replication"/>
    <property type="evidence" value="ECO:0007669"/>
    <property type="project" value="UniProtKB-UniRule"/>
</dbReference>
<dbReference type="Gene3D" id="1.10.150.20">
    <property type="entry name" value="5' to 3' exonuclease, C-terminal subdomain"/>
    <property type="match status" value="2"/>
</dbReference>
<dbReference type="InterPro" id="IPR029060">
    <property type="entry name" value="PIN-like_dom_sf"/>
</dbReference>
<evidence type="ECO:0000256" key="9">
    <source>
        <dbReference type="ARBA" id="ARBA00022801"/>
    </source>
</evidence>
<comment type="function">
    <text evidence="16">In addition to polymerase activity, this DNA polymerase exhibits 3'-5' and 5'-3' exonuclease activity.</text>
</comment>
<dbReference type="CDD" id="cd09859">
    <property type="entry name" value="PIN_53EXO"/>
    <property type="match status" value="1"/>
</dbReference>
<evidence type="ECO:0000313" key="22">
    <source>
        <dbReference type="Proteomes" id="UP000229681"/>
    </source>
</evidence>
<dbReference type="InterPro" id="IPR002298">
    <property type="entry name" value="DNA_polymerase_A"/>
</dbReference>
<evidence type="ECO:0000256" key="11">
    <source>
        <dbReference type="ARBA" id="ARBA00022932"/>
    </source>
</evidence>
<evidence type="ECO:0000256" key="12">
    <source>
        <dbReference type="ARBA" id="ARBA00023125"/>
    </source>
</evidence>
<feature type="domain" description="5'-3' exonuclease" evidence="19">
    <location>
        <begin position="4"/>
        <end position="264"/>
    </location>
</feature>
<dbReference type="Gene3D" id="3.40.50.1010">
    <property type="entry name" value="5'-nuclease"/>
    <property type="match status" value="1"/>
</dbReference>
<dbReference type="NCBIfam" id="NF004397">
    <property type="entry name" value="PRK05755.1"/>
    <property type="match status" value="1"/>
</dbReference>
<dbReference type="Pfam" id="PF00476">
    <property type="entry name" value="DNA_pol_A"/>
    <property type="match status" value="1"/>
</dbReference>
<dbReference type="InterPro" id="IPR036397">
    <property type="entry name" value="RNaseH_sf"/>
</dbReference>
<dbReference type="PANTHER" id="PTHR10133:SF27">
    <property type="entry name" value="DNA POLYMERASE NU"/>
    <property type="match status" value="1"/>
</dbReference>
<dbReference type="Gene3D" id="3.30.70.370">
    <property type="match status" value="1"/>
</dbReference>
<dbReference type="SUPFAM" id="SSF56672">
    <property type="entry name" value="DNA/RNA polymerases"/>
    <property type="match status" value="1"/>
</dbReference>
<dbReference type="SUPFAM" id="SSF47807">
    <property type="entry name" value="5' to 3' exonuclease, C-terminal subdomain"/>
    <property type="match status" value="1"/>
</dbReference>
<evidence type="ECO:0000259" key="19">
    <source>
        <dbReference type="SMART" id="SM00475"/>
    </source>
</evidence>
<keyword evidence="5 16" id="KW-0548">Nucleotidyltransferase</keyword>
<dbReference type="InterPro" id="IPR002421">
    <property type="entry name" value="5-3_exonuclease"/>
</dbReference>
<dbReference type="InterPro" id="IPR043502">
    <property type="entry name" value="DNA/RNA_pol_sf"/>
</dbReference>
<keyword evidence="12 16" id="KW-0238">DNA-binding</keyword>
<evidence type="ECO:0000256" key="5">
    <source>
        <dbReference type="ARBA" id="ARBA00022695"/>
    </source>
</evidence>
<evidence type="ECO:0000256" key="16">
    <source>
        <dbReference type="RuleBase" id="RU004460"/>
    </source>
</evidence>
<dbReference type="InterPro" id="IPR020046">
    <property type="entry name" value="5-3_exonucl_a-hlix_arch_N"/>
</dbReference>
<dbReference type="CDD" id="cd08637">
    <property type="entry name" value="DNA_pol_A_pol_I_C"/>
    <property type="match status" value="1"/>
</dbReference>
<accession>A0A2M8PFU6</accession>
<comment type="caution">
    <text evidence="21">The sequence shown here is derived from an EMBL/GenBank/DDBJ whole genome shotgun (WGS) entry which is preliminary data.</text>
</comment>
<dbReference type="Pfam" id="PF02739">
    <property type="entry name" value="5_3_exonuc_N"/>
    <property type="match status" value="1"/>
</dbReference>
<evidence type="ECO:0000259" key="18">
    <source>
        <dbReference type="SMART" id="SM00474"/>
    </source>
</evidence>
<dbReference type="CDD" id="cd06139">
    <property type="entry name" value="DNA_polA_I_Ecoli_like_exo"/>
    <property type="match status" value="1"/>
</dbReference>
<dbReference type="Proteomes" id="UP000229681">
    <property type="component" value="Unassembled WGS sequence"/>
</dbReference>
<dbReference type="PRINTS" id="PR00868">
    <property type="entry name" value="DNAPOLI"/>
</dbReference>
<gene>
    <name evidence="16" type="primary">polA</name>
    <name evidence="21" type="ORF">CUN49_05640</name>
</gene>
<evidence type="ECO:0000256" key="15">
    <source>
        <dbReference type="NCBIfam" id="TIGR00593"/>
    </source>
</evidence>
<keyword evidence="7" id="KW-0540">Nuclease</keyword>
<dbReference type="CDD" id="cd09898">
    <property type="entry name" value="H3TH_53EXO"/>
    <property type="match status" value="1"/>
</dbReference>
<dbReference type="FunFam" id="1.10.150.20:FF:000003">
    <property type="entry name" value="DNA polymerase I"/>
    <property type="match status" value="1"/>
</dbReference>
<dbReference type="GO" id="GO:0006302">
    <property type="term" value="P:double-strand break repair"/>
    <property type="evidence" value="ECO:0007669"/>
    <property type="project" value="TreeGrafter"/>
</dbReference>
<dbReference type="InterPro" id="IPR002562">
    <property type="entry name" value="3'-5'_exonuclease_dom"/>
</dbReference>
<organism evidence="21 22">
    <name type="scientific">Candidatus Thermofonsia Clade 1 bacterium</name>
    <dbReference type="NCBI Taxonomy" id="2364210"/>
    <lineage>
        <taxon>Bacteria</taxon>
        <taxon>Bacillati</taxon>
        <taxon>Chloroflexota</taxon>
        <taxon>Candidatus Thermofontia</taxon>
        <taxon>Candidatus Thermofonsia Clade 1</taxon>
    </lineage>
</organism>
<keyword evidence="13 16" id="KW-0234">DNA repair</keyword>
<dbReference type="PANTHER" id="PTHR10133">
    <property type="entry name" value="DNA POLYMERASE I"/>
    <property type="match status" value="1"/>
</dbReference>
<dbReference type="Gene3D" id="1.20.1060.10">
    <property type="entry name" value="Taq DNA Polymerase, Chain T, domain 4"/>
    <property type="match status" value="1"/>
</dbReference>
<protein>
    <recommendedName>
        <fullName evidence="3 15">DNA polymerase I</fullName>
        <ecNumber evidence="2 15">2.7.7.7</ecNumber>
    </recommendedName>
</protein>
<dbReference type="EMBL" id="PGTM01000057">
    <property type="protein sequence ID" value="PJF36391.1"/>
    <property type="molecule type" value="Genomic_DNA"/>
</dbReference>
<keyword evidence="10 16" id="KW-0269">Exonuclease</keyword>
<evidence type="ECO:0000256" key="17">
    <source>
        <dbReference type="SAM" id="MobiDB-lite"/>
    </source>
</evidence>
<keyword evidence="4 16" id="KW-0808">Transferase</keyword>
<evidence type="ECO:0000256" key="8">
    <source>
        <dbReference type="ARBA" id="ARBA00022763"/>
    </source>
</evidence>
<proteinExistence type="inferred from homology"/>
<evidence type="ECO:0000256" key="13">
    <source>
        <dbReference type="ARBA" id="ARBA00023204"/>
    </source>
</evidence>
<sequence length="938" mass="104662">MSEPRPRLVIVDGHAVAHRNYHSGQRDLRTSQGEPTNATFGFARTLLDVLRAEKPPQYLAVAFDQGLSGRDNLFPAYKSKRPEMESALAFQLTRIRQLVEAFNIPILERQGYEADDVIGSVARQANAQGVHVHVITGDQDLFQLVNELTTLELPDRENGTKHYDVDAVREKLGVAPHQVPDYKGLVGDSSDNIPGVRGIGPKTAVPLLQAYGNLEGIYAHLAEIPEKVRAKLIQERESAFLSRELATIQTDLDIPFDLARCVAQDYDHQRVLALFHELEFLSLIRRLKAQRPAKPKSKQLALMAEPTAPRPLSVEPEDDPRLTAAEQTFRTHVIDTPEALEHLAAQLKAAAWIAFDTETSSPDANTAALVGISFAVSAEDGYYVPLGHAPEAAERQLPLEQVVAAIKPALSDPNIHKAAHNAAFDLNVLARYGLQVQPISYDTQLAEALLKPERRQSLKDSARVRLGVRMTPIEALIGKGKAQISMDRVPVAQVAPYAAADAVFTFRLIDLTRRDLKAANLWHLYEQIELPLVPIIAEMNANGALIDLPYLAELSLEFTERLAQIERHIQELVGEPFNVGSLKQLNAILFDKLKLPKRGLRKSKHGLSLDSDALERLYDQHPIIPLLIEWRALEKLHSTYVVALPRQADAQGRVHTTYRQLGAVTGRLSSENPNLQNIPIRTQEGRRVRRAFIAPEGWQLLSADYSQIELRILAHYSGDPALQQAFREGLDIHRATAALVSNVPYDQVSKAQRYFAKRVNFGLLYGMGAQRLARESELSRAEAEQFIQNYFARLAGVRRYLDESKARAQAQGYLETLLGRRRDFSALRDGRLSAAERARIEREAINMPIQGTAADIMKLAMINLHRALREDGFRARLILQVHDELVLEAPEAELARLVPLVRAVMESAYSLSVPLRAEVNIGANWAEMEAADAWLARH</sequence>
<evidence type="ECO:0000259" key="20">
    <source>
        <dbReference type="SMART" id="SM00482"/>
    </source>
</evidence>
<dbReference type="InterPro" id="IPR020045">
    <property type="entry name" value="DNA_polI_H3TH"/>
</dbReference>
<dbReference type="GO" id="GO:0003677">
    <property type="term" value="F:DNA binding"/>
    <property type="evidence" value="ECO:0007669"/>
    <property type="project" value="UniProtKB-UniRule"/>
</dbReference>
<dbReference type="InterPro" id="IPR001098">
    <property type="entry name" value="DNA-dir_DNA_pol_A_palm_dom"/>
</dbReference>
<dbReference type="GO" id="GO:0008408">
    <property type="term" value="F:3'-5' exonuclease activity"/>
    <property type="evidence" value="ECO:0007669"/>
    <property type="project" value="UniProtKB-UniRule"/>
</dbReference>
<dbReference type="Pfam" id="PF01612">
    <property type="entry name" value="DNA_pol_A_exo1"/>
    <property type="match status" value="1"/>
</dbReference>
<name>A0A2M8PFU6_9CHLR</name>
<dbReference type="Pfam" id="PF01367">
    <property type="entry name" value="5_3_exonuc"/>
    <property type="match status" value="1"/>
</dbReference>
<keyword evidence="6 16" id="KW-0235">DNA replication</keyword>